<dbReference type="SUPFAM" id="SSF52540">
    <property type="entry name" value="P-loop containing nucleoside triphosphate hydrolases"/>
    <property type="match status" value="1"/>
</dbReference>
<dbReference type="GO" id="GO:0019634">
    <property type="term" value="P:organic phosphonate metabolic process"/>
    <property type="evidence" value="ECO:0007669"/>
    <property type="project" value="UniProtKB-UniRule"/>
</dbReference>
<keyword evidence="9" id="KW-1185">Reference proteome</keyword>
<proteinExistence type="inferred from homology"/>
<dbReference type="RefSeq" id="WP_097013018.1">
    <property type="nucleotide sequence ID" value="NZ_LT907975.1"/>
</dbReference>
<comment type="caution">
    <text evidence="6">Lacks conserved residue(s) required for the propagation of feature annotation.</text>
</comment>
<dbReference type="SMART" id="SM00072">
    <property type="entry name" value="GuKc"/>
    <property type="match status" value="1"/>
</dbReference>
<evidence type="ECO:0000259" key="7">
    <source>
        <dbReference type="PROSITE" id="PS50052"/>
    </source>
</evidence>
<evidence type="ECO:0000256" key="4">
    <source>
        <dbReference type="ARBA" id="ARBA00022741"/>
    </source>
</evidence>
<dbReference type="KEGG" id="pprf:DPRO_3357"/>
<gene>
    <name evidence="6 8" type="primary">phnN</name>
    <name evidence="8" type="ORF">DPRO_3357</name>
</gene>
<dbReference type="GO" id="GO:0006015">
    <property type="term" value="P:5-phosphoribose 1-diphosphate biosynthetic process"/>
    <property type="evidence" value="ECO:0007669"/>
    <property type="project" value="UniProtKB-UniRule"/>
</dbReference>
<dbReference type="InterPro" id="IPR012699">
    <property type="entry name" value="PhnN"/>
</dbReference>
<dbReference type="GO" id="GO:0005524">
    <property type="term" value="F:ATP binding"/>
    <property type="evidence" value="ECO:0007669"/>
    <property type="project" value="UniProtKB-KW"/>
</dbReference>
<dbReference type="NCBIfam" id="TIGR02322">
    <property type="entry name" value="phosphon_PhnN"/>
    <property type="match status" value="1"/>
</dbReference>
<dbReference type="AlphaFoldDB" id="A0A2C8FCW7"/>
<evidence type="ECO:0000313" key="9">
    <source>
        <dbReference type="Proteomes" id="UP000219215"/>
    </source>
</evidence>
<keyword evidence="4 6" id="KW-0547">Nucleotide-binding</keyword>
<evidence type="ECO:0000256" key="1">
    <source>
        <dbReference type="ARBA" id="ARBA00000373"/>
    </source>
</evidence>
<keyword evidence="8" id="KW-0418">Kinase</keyword>
<protein>
    <recommendedName>
        <fullName evidence="6">Ribose 1,5-bisphosphate phosphokinase PhnN</fullName>
        <ecNumber evidence="6">2.7.4.23</ecNumber>
    </recommendedName>
    <alternativeName>
        <fullName evidence="6">Ribose 1,5-bisphosphokinase</fullName>
    </alternativeName>
</protein>
<comment type="pathway">
    <text evidence="2 6">Metabolic intermediate biosynthesis; 5-phospho-alpha-D-ribose 1-diphosphate biosynthesis; 5-phospho-alpha-D-ribose 1-diphosphate from D-ribose 5-phosphate (route II): step 3/3.</text>
</comment>
<name>A0A2C8FCW7_9BACT</name>
<feature type="domain" description="Guanylate kinase-like" evidence="7">
    <location>
        <begin position="4"/>
        <end position="179"/>
    </location>
</feature>
<evidence type="ECO:0000256" key="2">
    <source>
        <dbReference type="ARBA" id="ARBA00005069"/>
    </source>
</evidence>
<dbReference type="OrthoDB" id="341217at2"/>
<evidence type="ECO:0000256" key="6">
    <source>
        <dbReference type="HAMAP-Rule" id="MF_00836"/>
    </source>
</evidence>
<accession>A0A2C8FCW7</accession>
<dbReference type="InterPro" id="IPR008144">
    <property type="entry name" value="Guanylate_kin-like_dom"/>
</dbReference>
<evidence type="ECO:0000313" key="8">
    <source>
        <dbReference type="EMBL" id="SOB60270.1"/>
    </source>
</evidence>
<dbReference type="InterPro" id="IPR008145">
    <property type="entry name" value="GK/Ca_channel_bsu"/>
</dbReference>
<dbReference type="Gene3D" id="3.40.50.300">
    <property type="entry name" value="P-loop containing nucleotide triphosphate hydrolases"/>
    <property type="match status" value="1"/>
</dbReference>
<comment type="similarity">
    <text evidence="6">Belongs to the ribose 1,5-bisphosphokinase family.</text>
</comment>
<dbReference type="UniPathway" id="UPA00087">
    <property type="reaction ID" value="UER00175"/>
</dbReference>
<organism evidence="8 9">
    <name type="scientific">Pseudodesulfovibrio profundus</name>
    <dbReference type="NCBI Taxonomy" id="57320"/>
    <lineage>
        <taxon>Bacteria</taxon>
        <taxon>Pseudomonadati</taxon>
        <taxon>Thermodesulfobacteriota</taxon>
        <taxon>Desulfovibrionia</taxon>
        <taxon>Desulfovibrionales</taxon>
        <taxon>Desulfovibrionaceae</taxon>
    </lineage>
</organism>
<dbReference type="EMBL" id="LT907975">
    <property type="protein sequence ID" value="SOB60270.1"/>
    <property type="molecule type" value="Genomic_DNA"/>
</dbReference>
<dbReference type="InterPro" id="IPR027417">
    <property type="entry name" value="P-loop_NTPase"/>
</dbReference>
<evidence type="ECO:0000256" key="5">
    <source>
        <dbReference type="ARBA" id="ARBA00022840"/>
    </source>
</evidence>
<dbReference type="PROSITE" id="PS50052">
    <property type="entry name" value="GUANYLATE_KINASE_2"/>
    <property type="match status" value="1"/>
</dbReference>
<reference evidence="9" key="1">
    <citation type="submission" date="2017-09" db="EMBL/GenBank/DDBJ databases">
        <authorList>
            <person name="Regsiter A."/>
            <person name="William W."/>
        </authorList>
    </citation>
    <scope>NUCLEOTIDE SEQUENCE [LARGE SCALE GENOMIC DNA]</scope>
    <source>
        <strain evidence="9">500-1</strain>
    </source>
</reference>
<dbReference type="GO" id="GO:0033863">
    <property type="term" value="F:ribose 1,5-bisphosphate phosphokinase activity"/>
    <property type="evidence" value="ECO:0007669"/>
    <property type="project" value="UniProtKB-UniRule"/>
</dbReference>
<comment type="function">
    <text evidence="6">Catalyzes the phosphorylation of ribose 1,5-bisphosphate to 5-phospho-D-ribosyl alpha-1-diphosphate (PRPP).</text>
</comment>
<comment type="catalytic activity">
    <reaction evidence="1 6">
        <text>alpha-D-ribose 1,5-bisphosphate + ATP = 5-phospho-alpha-D-ribose 1-diphosphate + ADP</text>
        <dbReference type="Rhea" id="RHEA:20109"/>
        <dbReference type="ChEBI" id="CHEBI:30616"/>
        <dbReference type="ChEBI" id="CHEBI:58017"/>
        <dbReference type="ChEBI" id="CHEBI:68688"/>
        <dbReference type="ChEBI" id="CHEBI:456216"/>
        <dbReference type="EC" id="2.7.4.23"/>
    </reaction>
</comment>
<sequence length="189" mass="21301">MTHGKLIYVIGPSGCGKDSVMGYARESCPGSEAIFTHRYITRSADAGGENHIFLHPDEFQARLERGLFSLNWDSHGFRYAIGREIDMWMEAGFNVVMNGSRAYLPEASLRYQNIIPVLINVETPILKERLIARGRESETEIARRLERAGAYEVNHTNLELIDNSGELPHAGQQILQIIRGKRMAMKEAV</sequence>
<evidence type="ECO:0000256" key="3">
    <source>
        <dbReference type="ARBA" id="ARBA00022679"/>
    </source>
</evidence>
<keyword evidence="5 6" id="KW-0067">ATP-binding</keyword>
<dbReference type="EC" id="2.7.4.23" evidence="6"/>
<keyword evidence="3 6" id="KW-0808">Transferase</keyword>
<dbReference type="NCBIfam" id="NF007485">
    <property type="entry name" value="PRK10078.1"/>
    <property type="match status" value="1"/>
</dbReference>
<dbReference type="Proteomes" id="UP000219215">
    <property type="component" value="Chromosome DPRO"/>
</dbReference>
<dbReference type="HAMAP" id="MF_00836">
    <property type="entry name" value="PhnN"/>
    <property type="match status" value="1"/>
</dbReference>